<evidence type="ECO:0000313" key="3">
    <source>
        <dbReference type="Proteomes" id="UP000636709"/>
    </source>
</evidence>
<feature type="region of interest" description="Disordered" evidence="1">
    <location>
        <begin position="148"/>
        <end position="198"/>
    </location>
</feature>
<sequence length="317" mass="35090">MAHTRQTPHRPTCEELPYRVNPDTYRDWELQRQQAAEELQQESEEKDPEEREPETSESAVGEQEEPAEQHMVATTEDTEDDEEMDVDTRDASDDEVPRSPTPLHACPRWIIYKFVRDGGDHFYHNRLLRVLRTRYRFVVDAPSLPQDLPRNLRRHPHPQPDRMDYAGAAPPPAPAPAPPTRMDNAGAAQPPAPAPAADLHHAHCPHPYAAYPYPYGAYHQSAPAPAMNPSAAATGSSSYYYPVPAATPSVAMQFDPYSAYQYYGAPSGGTSDSGLSGYYFTSGEASQQASATQIAPAATGKEAGRHFGFDPQRYAQV</sequence>
<accession>A0A835DZQ3</accession>
<dbReference type="EMBL" id="JACEFO010002639">
    <property type="protein sequence ID" value="KAF8652671.1"/>
    <property type="molecule type" value="Genomic_DNA"/>
</dbReference>
<dbReference type="OrthoDB" id="10498540at2759"/>
<name>A0A835DZQ3_9POAL</name>
<dbReference type="AlphaFoldDB" id="A0A835DZQ3"/>
<feature type="compositionally biased region" description="Acidic residues" evidence="1">
    <location>
        <begin position="76"/>
        <end position="85"/>
    </location>
</feature>
<evidence type="ECO:0000313" key="2">
    <source>
        <dbReference type="EMBL" id="KAF8652671.1"/>
    </source>
</evidence>
<comment type="caution">
    <text evidence="2">The sequence shown here is derived from an EMBL/GenBank/DDBJ whole genome shotgun (WGS) entry which is preliminary data.</text>
</comment>
<protein>
    <submittedName>
        <fullName evidence="2">Uncharacterized protein</fullName>
    </submittedName>
</protein>
<feature type="compositionally biased region" description="Acidic residues" evidence="1">
    <location>
        <begin position="39"/>
        <end position="52"/>
    </location>
</feature>
<feature type="region of interest" description="Disordered" evidence="1">
    <location>
        <begin position="1"/>
        <end position="100"/>
    </location>
</feature>
<evidence type="ECO:0000256" key="1">
    <source>
        <dbReference type="SAM" id="MobiDB-lite"/>
    </source>
</evidence>
<gene>
    <name evidence="2" type="ORF">HU200_062701</name>
</gene>
<proteinExistence type="predicted"/>
<reference evidence="2" key="1">
    <citation type="submission" date="2020-07" db="EMBL/GenBank/DDBJ databases">
        <title>Genome sequence and genetic diversity analysis of an under-domesticated orphan crop, white fonio (Digitaria exilis).</title>
        <authorList>
            <person name="Bennetzen J.L."/>
            <person name="Chen S."/>
            <person name="Ma X."/>
            <person name="Wang X."/>
            <person name="Yssel A.E.J."/>
            <person name="Chaluvadi S.R."/>
            <person name="Johnson M."/>
            <person name="Gangashetty P."/>
            <person name="Hamidou F."/>
            <person name="Sanogo M.D."/>
            <person name="Zwaenepoel A."/>
            <person name="Wallace J."/>
            <person name="Van De Peer Y."/>
            <person name="Van Deynze A."/>
        </authorList>
    </citation>
    <scope>NUCLEOTIDE SEQUENCE</scope>
    <source>
        <tissue evidence="2">Leaves</tissue>
    </source>
</reference>
<keyword evidence="3" id="KW-1185">Reference proteome</keyword>
<feature type="compositionally biased region" description="Basic and acidic residues" evidence="1">
    <location>
        <begin position="86"/>
        <end position="97"/>
    </location>
</feature>
<feature type="compositionally biased region" description="Pro residues" evidence="1">
    <location>
        <begin position="169"/>
        <end position="179"/>
    </location>
</feature>
<dbReference type="Proteomes" id="UP000636709">
    <property type="component" value="Unassembled WGS sequence"/>
</dbReference>
<organism evidence="2 3">
    <name type="scientific">Digitaria exilis</name>
    <dbReference type="NCBI Taxonomy" id="1010633"/>
    <lineage>
        <taxon>Eukaryota</taxon>
        <taxon>Viridiplantae</taxon>
        <taxon>Streptophyta</taxon>
        <taxon>Embryophyta</taxon>
        <taxon>Tracheophyta</taxon>
        <taxon>Spermatophyta</taxon>
        <taxon>Magnoliopsida</taxon>
        <taxon>Liliopsida</taxon>
        <taxon>Poales</taxon>
        <taxon>Poaceae</taxon>
        <taxon>PACMAD clade</taxon>
        <taxon>Panicoideae</taxon>
        <taxon>Panicodae</taxon>
        <taxon>Paniceae</taxon>
        <taxon>Anthephorinae</taxon>
        <taxon>Digitaria</taxon>
    </lineage>
</organism>